<gene>
    <name evidence="15" type="ORF">ACFOKA_06395</name>
</gene>
<keyword evidence="8 12" id="KW-0798">TonB box</keyword>
<keyword evidence="15" id="KW-0675">Receptor</keyword>
<dbReference type="Pfam" id="PF00593">
    <property type="entry name" value="TonB_dep_Rec_b-barrel"/>
    <property type="match status" value="1"/>
</dbReference>
<dbReference type="SUPFAM" id="SSF56935">
    <property type="entry name" value="Porins"/>
    <property type="match status" value="1"/>
</dbReference>
<organism evidence="15 16">
    <name type="scientific">Kordiimonas pumila</name>
    <dbReference type="NCBI Taxonomy" id="2161677"/>
    <lineage>
        <taxon>Bacteria</taxon>
        <taxon>Pseudomonadati</taxon>
        <taxon>Pseudomonadota</taxon>
        <taxon>Alphaproteobacteria</taxon>
        <taxon>Kordiimonadales</taxon>
        <taxon>Kordiimonadaceae</taxon>
        <taxon>Kordiimonas</taxon>
    </lineage>
</organism>
<dbReference type="InterPro" id="IPR039426">
    <property type="entry name" value="TonB-dep_rcpt-like"/>
</dbReference>
<keyword evidence="4" id="KW-0410">Iron transport</keyword>
<evidence type="ECO:0000256" key="12">
    <source>
        <dbReference type="RuleBase" id="RU003357"/>
    </source>
</evidence>
<evidence type="ECO:0000313" key="15">
    <source>
        <dbReference type="EMBL" id="MFC3051526.1"/>
    </source>
</evidence>
<evidence type="ECO:0000256" key="4">
    <source>
        <dbReference type="ARBA" id="ARBA00022496"/>
    </source>
</evidence>
<dbReference type="PANTHER" id="PTHR32552">
    <property type="entry name" value="FERRICHROME IRON RECEPTOR-RELATED"/>
    <property type="match status" value="1"/>
</dbReference>
<evidence type="ECO:0000256" key="11">
    <source>
        <dbReference type="PROSITE-ProRule" id="PRU01360"/>
    </source>
</evidence>
<dbReference type="CDD" id="cd01347">
    <property type="entry name" value="ligand_gated_channel"/>
    <property type="match status" value="1"/>
</dbReference>
<evidence type="ECO:0000256" key="8">
    <source>
        <dbReference type="ARBA" id="ARBA00023077"/>
    </source>
</evidence>
<evidence type="ECO:0000256" key="1">
    <source>
        <dbReference type="ARBA" id="ARBA00004571"/>
    </source>
</evidence>
<dbReference type="PANTHER" id="PTHR32552:SF81">
    <property type="entry name" value="TONB-DEPENDENT OUTER MEMBRANE RECEPTOR"/>
    <property type="match status" value="1"/>
</dbReference>
<dbReference type="InterPro" id="IPR000531">
    <property type="entry name" value="Beta-barrel_TonB"/>
</dbReference>
<comment type="caution">
    <text evidence="15">The sequence shown here is derived from an EMBL/GenBank/DDBJ whole genome shotgun (WGS) entry which is preliminary data.</text>
</comment>
<comment type="subcellular location">
    <subcellularLocation>
        <location evidence="1 11">Cell outer membrane</location>
        <topology evidence="1 11">Multi-pass membrane protein</topology>
    </subcellularLocation>
</comment>
<dbReference type="InterPro" id="IPR012910">
    <property type="entry name" value="Plug_dom"/>
</dbReference>
<dbReference type="RefSeq" id="WP_194214270.1">
    <property type="nucleotide sequence ID" value="NZ_CP061205.1"/>
</dbReference>
<feature type="domain" description="TonB-dependent receptor-like beta-barrel" evidence="13">
    <location>
        <begin position="265"/>
        <end position="715"/>
    </location>
</feature>
<dbReference type="Pfam" id="PF07715">
    <property type="entry name" value="Plug"/>
    <property type="match status" value="1"/>
</dbReference>
<dbReference type="EMBL" id="JBHRSL010000003">
    <property type="protein sequence ID" value="MFC3051526.1"/>
    <property type="molecule type" value="Genomic_DNA"/>
</dbReference>
<accession>A0ABV7D2X6</accession>
<keyword evidence="7" id="KW-0406">Ion transport</keyword>
<evidence type="ECO:0000256" key="5">
    <source>
        <dbReference type="ARBA" id="ARBA00022692"/>
    </source>
</evidence>
<keyword evidence="2 11" id="KW-0813">Transport</keyword>
<dbReference type="Proteomes" id="UP001595444">
    <property type="component" value="Unassembled WGS sequence"/>
</dbReference>
<keyword evidence="10 11" id="KW-0998">Cell outer membrane</keyword>
<evidence type="ECO:0000256" key="9">
    <source>
        <dbReference type="ARBA" id="ARBA00023136"/>
    </source>
</evidence>
<evidence type="ECO:0000256" key="6">
    <source>
        <dbReference type="ARBA" id="ARBA00023004"/>
    </source>
</evidence>
<evidence type="ECO:0000256" key="10">
    <source>
        <dbReference type="ARBA" id="ARBA00023237"/>
    </source>
</evidence>
<evidence type="ECO:0000259" key="13">
    <source>
        <dbReference type="Pfam" id="PF00593"/>
    </source>
</evidence>
<dbReference type="Gene3D" id="2.40.170.20">
    <property type="entry name" value="TonB-dependent receptor, beta-barrel domain"/>
    <property type="match status" value="1"/>
</dbReference>
<evidence type="ECO:0000259" key="14">
    <source>
        <dbReference type="Pfam" id="PF07715"/>
    </source>
</evidence>
<keyword evidence="3 11" id="KW-1134">Transmembrane beta strand</keyword>
<evidence type="ECO:0000313" key="16">
    <source>
        <dbReference type="Proteomes" id="UP001595444"/>
    </source>
</evidence>
<reference evidence="16" key="1">
    <citation type="journal article" date="2019" name="Int. J. Syst. Evol. Microbiol.">
        <title>The Global Catalogue of Microorganisms (GCM) 10K type strain sequencing project: providing services to taxonomists for standard genome sequencing and annotation.</title>
        <authorList>
            <consortium name="The Broad Institute Genomics Platform"/>
            <consortium name="The Broad Institute Genome Sequencing Center for Infectious Disease"/>
            <person name="Wu L."/>
            <person name="Ma J."/>
        </authorList>
    </citation>
    <scope>NUCLEOTIDE SEQUENCE [LARGE SCALE GENOMIC DNA]</scope>
    <source>
        <strain evidence="16">KCTC 62164</strain>
    </source>
</reference>
<evidence type="ECO:0000256" key="2">
    <source>
        <dbReference type="ARBA" id="ARBA00022448"/>
    </source>
</evidence>
<dbReference type="PROSITE" id="PS52016">
    <property type="entry name" value="TONB_DEPENDENT_REC_3"/>
    <property type="match status" value="1"/>
</dbReference>
<keyword evidence="9 11" id="KW-0472">Membrane</keyword>
<protein>
    <submittedName>
        <fullName evidence="15">TonB-dependent receptor</fullName>
    </submittedName>
</protein>
<sequence>MREKMKRNKRLQASWLASVSTVSIIAGQMLTMLTMTAQSNAAEIDDTPVFEEIVVTALRRDQRLQDVPAALSVLGATKLYDRGAKDFRDYLQVVPGVSFGETGYRSSRVVIRGVSDGLGTTASLAGIYIDEVPVTETRQPTFDPSIYDVERVEVLKGPQGTLYGSGSMGGTIRVILNKPQLDGFEGQTEGTIGDVSHGGINYKLDSVLNIPIVTDKLGLRVVGSYRNDSGFIDDTLRNETNANSIEKKNVRVALRWKPSDLTTIDAAYLYQKEDLGTPNFSEAMPGDPIYTQRRQYRQTGPSETELYSFTLNHEFSFGSLVSSTNYLDKFSAANIDATNSFRGIMGMITGVLIPTSEGFGINTEGDYRVFSQEVRLASHSGDTIEWLIGGFYSEVKNGFAQYADLSSAPSVSSLLTGKQVFDSLENDKTRQLAAFGEITWNATEKLALTAGLRVFDIDQDVEQFGSGILAGGSSQVNLEANSSSVNQKYRIAFKPTADSLLYAQAAQGFRQGGANGPVPQSICGADLANLGYSSTPSQYGSDDLWSYEIGSKNTLLDSKATLNAAAYYTKWSNIQNLVSLPTCLFSFTGNAGEAEIKGIDLDTSIQPIEGLSLGVALSYVDAKITETAPGIKPNVGDRLPFVAKWSWAANARYEFPLTALVTAFVYTDVNYVGKRWNTFEGNGVTATQLPSYYLANLRFGIMKDSWTASIFATNLFNKYYAVNRQTSAVQTYDVVGEPRVIGVNLKLTY</sequence>
<proteinExistence type="inferred from homology"/>
<keyword evidence="5 11" id="KW-0812">Transmembrane</keyword>
<feature type="domain" description="TonB-dependent receptor plug" evidence="14">
    <location>
        <begin position="64"/>
        <end position="171"/>
    </location>
</feature>
<evidence type="ECO:0000256" key="7">
    <source>
        <dbReference type="ARBA" id="ARBA00023065"/>
    </source>
</evidence>
<keyword evidence="16" id="KW-1185">Reference proteome</keyword>
<dbReference type="InterPro" id="IPR036942">
    <property type="entry name" value="Beta-barrel_TonB_sf"/>
</dbReference>
<name>A0ABV7D2X6_9PROT</name>
<comment type="similarity">
    <text evidence="11 12">Belongs to the TonB-dependent receptor family.</text>
</comment>
<evidence type="ECO:0000256" key="3">
    <source>
        <dbReference type="ARBA" id="ARBA00022452"/>
    </source>
</evidence>
<keyword evidence="6" id="KW-0408">Iron</keyword>